<dbReference type="SUPFAM" id="SSF50952">
    <property type="entry name" value="Soluble quinoprotein glucose dehydrogenase"/>
    <property type="match status" value="1"/>
</dbReference>
<organism evidence="4 5">
    <name type="scientific">Amnibacterium endophyticum</name>
    <dbReference type="NCBI Taxonomy" id="2109337"/>
    <lineage>
        <taxon>Bacteria</taxon>
        <taxon>Bacillati</taxon>
        <taxon>Actinomycetota</taxon>
        <taxon>Actinomycetes</taxon>
        <taxon>Micrococcales</taxon>
        <taxon>Microbacteriaceae</taxon>
        <taxon>Amnibacterium</taxon>
    </lineage>
</organism>
<comment type="caution">
    <text evidence="4">The sequence shown here is derived from an EMBL/GenBank/DDBJ whole genome shotgun (WGS) entry which is preliminary data.</text>
</comment>
<evidence type="ECO:0000259" key="3">
    <source>
        <dbReference type="Pfam" id="PF22807"/>
    </source>
</evidence>
<evidence type="ECO:0000256" key="2">
    <source>
        <dbReference type="SAM" id="SignalP"/>
    </source>
</evidence>
<dbReference type="PANTHER" id="PTHR19328">
    <property type="entry name" value="HEDGEHOG-INTERACTING PROTEIN"/>
    <property type="match status" value="1"/>
</dbReference>
<dbReference type="InterPro" id="IPR011042">
    <property type="entry name" value="6-blade_b-propeller_TolB-like"/>
</dbReference>
<feature type="region of interest" description="Disordered" evidence="1">
    <location>
        <begin position="25"/>
        <end position="59"/>
    </location>
</feature>
<protein>
    <submittedName>
        <fullName evidence="4">PQQ-dependent sugar dehydrogenase</fullName>
    </submittedName>
</protein>
<evidence type="ECO:0000256" key="1">
    <source>
        <dbReference type="SAM" id="MobiDB-lite"/>
    </source>
</evidence>
<dbReference type="PANTHER" id="PTHR19328:SF53">
    <property type="entry name" value="MEMBRANE PROTEIN"/>
    <property type="match status" value="1"/>
</dbReference>
<dbReference type="EMBL" id="JBHUEA010000004">
    <property type="protein sequence ID" value="MFD1720745.1"/>
    <property type="molecule type" value="Genomic_DNA"/>
</dbReference>
<gene>
    <name evidence="4" type="ORF">ACFSBI_04225</name>
</gene>
<dbReference type="RefSeq" id="WP_377932356.1">
    <property type="nucleotide sequence ID" value="NZ_JBHUEA010000004.1"/>
</dbReference>
<keyword evidence="5" id="KW-1185">Reference proteome</keyword>
<dbReference type="InterPro" id="IPR054539">
    <property type="entry name" value="Beta-prop_PDH"/>
</dbReference>
<reference evidence="5" key="1">
    <citation type="journal article" date="2019" name="Int. J. Syst. Evol. Microbiol.">
        <title>The Global Catalogue of Microorganisms (GCM) 10K type strain sequencing project: providing services to taxonomists for standard genome sequencing and annotation.</title>
        <authorList>
            <consortium name="The Broad Institute Genomics Platform"/>
            <consortium name="The Broad Institute Genome Sequencing Center for Infectious Disease"/>
            <person name="Wu L."/>
            <person name="Ma J."/>
        </authorList>
    </citation>
    <scope>NUCLEOTIDE SEQUENCE [LARGE SCALE GENOMIC DNA]</scope>
    <source>
        <strain evidence="5">CGMCC 1.12471</strain>
    </source>
</reference>
<dbReference type="Proteomes" id="UP001597347">
    <property type="component" value="Unassembled WGS sequence"/>
</dbReference>
<sequence length="449" mass="47430">MRRSRTIGGAAAALAAVALLAGCSSAGGSSRGTPVPPTAETGSSDLVQRPLGVPDGMERAPYDRERTVTLPEGWTAALWARVDGARLAVWSPDDRLLVSRPDAGDVQLLTPRSDGAASPRVTTLVDGLTRPHGLAFHDGRLYVASSDRVDSWSYAGGRLADRRPVITGLPDGSTPELRGAYAHALKSVVVADDGTVYVSVGSTGNVSPEDREADPERASILRVEDGRASTFARGVRNGTGLAIAPDGSVWTAVNHRDRVPYPYADGWLEQGAVDQRYVNDHPMEQVARLTEGRDLGWPYCDPQPDVDPGEQGSALDYSDRPFVRDVETNADGSELDCGSLPSTEQGLPAHSAPLGMTFAEDGSLPETLGAGALIGVHGSWNRNPPREPRVVFMPWRDGGLGDARTLLGGFQLSDGSRWGRPVAAVPGPDGAVYVTDDEAGAVYRMVPPA</sequence>
<evidence type="ECO:0000313" key="5">
    <source>
        <dbReference type="Proteomes" id="UP001597347"/>
    </source>
</evidence>
<accession>A0ABW4LDE1</accession>
<dbReference type="InterPro" id="IPR011041">
    <property type="entry name" value="Quinoprot_gluc/sorb_DH_b-prop"/>
</dbReference>
<proteinExistence type="predicted"/>
<feature type="domain" description="Pyrroloquinoline quinone-dependent pyranose dehydrogenase beta-propeller" evidence="3">
    <location>
        <begin position="70"/>
        <end position="443"/>
    </location>
</feature>
<keyword evidence="2" id="KW-0732">Signal</keyword>
<feature type="signal peptide" evidence="2">
    <location>
        <begin position="1"/>
        <end position="26"/>
    </location>
</feature>
<dbReference type="Gene3D" id="2.120.10.30">
    <property type="entry name" value="TolB, C-terminal domain"/>
    <property type="match status" value="1"/>
</dbReference>
<dbReference type="Pfam" id="PF22807">
    <property type="entry name" value="TrAA12"/>
    <property type="match status" value="1"/>
</dbReference>
<evidence type="ECO:0000313" key="4">
    <source>
        <dbReference type="EMBL" id="MFD1720745.1"/>
    </source>
</evidence>
<name>A0ABW4LDE1_9MICO</name>
<dbReference type="PROSITE" id="PS51257">
    <property type="entry name" value="PROKAR_LIPOPROTEIN"/>
    <property type="match status" value="1"/>
</dbReference>
<feature type="chain" id="PRO_5047148090" evidence="2">
    <location>
        <begin position="27"/>
        <end position="449"/>
    </location>
</feature>